<keyword evidence="8 11" id="KW-0786">Thiamine pyrophosphate</keyword>
<evidence type="ECO:0000256" key="11">
    <source>
        <dbReference type="HAMAP-Rule" id="MF_00315"/>
    </source>
</evidence>
<evidence type="ECO:0000256" key="4">
    <source>
        <dbReference type="ARBA" id="ARBA00022679"/>
    </source>
</evidence>
<dbReference type="InterPro" id="IPR020826">
    <property type="entry name" value="Transketolase_BS"/>
</dbReference>
<feature type="binding site" evidence="11">
    <location>
        <begin position="114"/>
        <end position="116"/>
    </location>
    <ligand>
        <name>thiamine diphosphate</name>
        <dbReference type="ChEBI" id="CHEBI:58937"/>
    </ligand>
</feature>
<feature type="binding site" evidence="11">
    <location>
        <position position="73"/>
    </location>
    <ligand>
        <name>thiamine diphosphate</name>
        <dbReference type="ChEBI" id="CHEBI:58937"/>
    </ligand>
</feature>
<dbReference type="Proteomes" id="UP000282654">
    <property type="component" value="Unassembled WGS sequence"/>
</dbReference>
<organism evidence="13 14">
    <name type="scientific">Thermodesulfitimonas autotrophica</name>
    <dbReference type="NCBI Taxonomy" id="1894989"/>
    <lineage>
        <taxon>Bacteria</taxon>
        <taxon>Bacillati</taxon>
        <taxon>Bacillota</taxon>
        <taxon>Clostridia</taxon>
        <taxon>Thermoanaerobacterales</taxon>
        <taxon>Thermoanaerobacteraceae</taxon>
        <taxon>Thermodesulfitimonas</taxon>
    </lineage>
</organism>
<evidence type="ECO:0000259" key="12">
    <source>
        <dbReference type="SMART" id="SM00861"/>
    </source>
</evidence>
<feature type="binding site" evidence="11">
    <location>
        <position position="365"/>
    </location>
    <ligand>
        <name>thiamine diphosphate</name>
        <dbReference type="ChEBI" id="CHEBI:58937"/>
    </ligand>
</feature>
<dbReference type="PANTHER" id="PTHR43322">
    <property type="entry name" value="1-D-DEOXYXYLULOSE 5-PHOSPHATE SYNTHASE-RELATED"/>
    <property type="match status" value="1"/>
</dbReference>
<sequence length="630" mass="68518">MSVLEQVNAPEDLRRLKIEELSQLAAELRELIIETVAQTGGHLAPNLGVVELTIALHRVFQAPRDKIVWDVGHQCYAHKILTGRRERFGTLRQFGGISGFPCRDESVYDAFGAGHASTSISAALGLAKARDFNQEDYAVVAVIGDGALTGGMALEALNHAGHIKANFIVVLNDNEMSISKNVGALAGYLTRLRTDPMYHRSREEFEALIQKIPAIGPRMLRVLERLKDSVKYLVVPGMFFEELGYTYLGPVDGHSIPALLRTLEKAKGLKGPVLVHVVTRKGKGYPPAEKDPDTFHGVGPFNPLTGEVYGAGKITYTEVFGQTLVRLAEEDPRIVAITAAMTTGTGLKTFARRFPQRFFDVGIAEQHAVTLAAGLAAGGWRPVVAIYSTFLQRAYDQIVHDVCLQRLPVVFALDRAGIVGEDGATHQGLFDIAYLRSIPNMALMAPMDENELQHMLKTALLYGGPCAIRYPRGRGTGCALEKELRPLPFGQALVLRDGRDVSLFALGNTVAAALEAAERLATQGIEAAVVNARFVKPLDASLLLRFARRTRRVVTVEEGILAGGFGSAVAELLMDNGLGNVELVRLGINDTFVPHGAPALLRERYGLTAENIVAAVTQSRRRLRVAARKK</sequence>
<evidence type="ECO:0000256" key="10">
    <source>
        <dbReference type="ARBA" id="ARBA00055605"/>
    </source>
</evidence>
<dbReference type="GO" id="GO:0005829">
    <property type="term" value="C:cytosol"/>
    <property type="evidence" value="ECO:0007669"/>
    <property type="project" value="TreeGrafter"/>
</dbReference>
<comment type="subunit">
    <text evidence="3 11">Homodimer.</text>
</comment>
<evidence type="ECO:0000256" key="6">
    <source>
        <dbReference type="ARBA" id="ARBA00022842"/>
    </source>
</evidence>
<dbReference type="GO" id="GO:0019288">
    <property type="term" value="P:isopentenyl diphosphate biosynthetic process, methylerythritol 4-phosphate pathway"/>
    <property type="evidence" value="ECO:0007669"/>
    <property type="project" value="TreeGrafter"/>
</dbReference>
<feature type="binding site" evidence="11">
    <location>
        <position position="174"/>
    </location>
    <ligand>
        <name>thiamine diphosphate</name>
        <dbReference type="ChEBI" id="CHEBI:58937"/>
    </ligand>
</feature>
<dbReference type="GO" id="GO:0008661">
    <property type="term" value="F:1-deoxy-D-xylulose-5-phosphate synthase activity"/>
    <property type="evidence" value="ECO:0007669"/>
    <property type="project" value="UniProtKB-UniRule"/>
</dbReference>
<dbReference type="SUPFAM" id="SSF52922">
    <property type="entry name" value="TK C-terminal domain-like"/>
    <property type="match status" value="1"/>
</dbReference>
<dbReference type="InterPro" id="IPR033248">
    <property type="entry name" value="Transketolase_C"/>
</dbReference>
<dbReference type="NCBIfam" id="TIGR00204">
    <property type="entry name" value="dxs"/>
    <property type="match status" value="1"/>
</dbReference>
<dbReference type="GO" id="GO:0030976">
    <property type="term" value="F:thiamine pyrophosphate binding"/>
    <property type="evidence" value="ECO:0007669"/>
    <property type="project" value="UniProtKB-UniRule"/>
</dbReference>
<dbReference type="EC" id="2.2.1.7" evidence="11"/>
<dbReference type="FunFam" id="3.40.50.920:FF:000002">
    <property type="entry name" value="1-deoxy-D-xylulose-5-phosphate synthase"/>
    <property type="match status" value="1"/>
</dbReference>
<comment type="pathway">
    <text evidence="1 11">Metabolic intermediate biosynthesis; 1-deoxy-D-xylulose 5-phosphate biosynthesis; 1-deoxy-D-xylulose 5-phosphate from D-glyceraldehyde 3-phosphate and pyruvate: step 1/1.</text>
</comment>
<dbReference type="GO" id="GO:0016114">
    <property type="term" value="P:terpenoid biosynthetic process"/>
    <property type="evidence" value="ECO:0007669"/>
    <property type="project" value="UniProtKB-UniRule"/>
</dbReference>
<dbReference type="SUPFAM" id="SSF52518">
    <property type="entry name" value="Thiamin diphosphate-binding fold (THDP-binding)"/>
    <property type="match status" value="2"/>
</dbReference>
<keyword evidence="14" id="KW-1185">Reference proteome</keyword>
<accession>A0A3N5AW70</accession>
<proteinExistence type="inferred from homology"/>
<dbReference type="EMBL" id="RKRE01000001">
    <property type="protein sequence ID" value="RPF49269.1"/>
    <property type="molecule type" value="Genomic_DNA"/>
</dbReference>
<feature type="binding site" evidence="11">
    <location>
        <position position="174"/>
    </location>
    <ligand>
        <name>Mg(2+)</name>
        <dbReference type="ChEBI" id="CHEBI:18420"/>
    </ligand>
</feature>
<evidence type="ECO:0000256" key="8">
    <source>
        <dbReference type="ARBA" id="ARBA00023052"/>
    </source>
</evidence>
<evidence type="ECO:0000256" key="5">
    <source>
        <dbReference type="ARBA" id="ARBA00022723"/>
    </source>
</evidence>
<dbReference type="GO" id="GO:0009228">
    <property type="term" value="P:thiamine biosynthetic process"/>
    <property type="evidence" value="ECO:0007669"/>
    <property type="project" value="UniProtKB-UniRule"/>
</dbReference>
<evidence type="ECO:0000256" key="1">
    <source>
        <dbReference type="ARBA" id="ARBA00004980"/>
    </source>
</evidence>
<gene>
    <name evidence="11" type="primary">dxs</name>
    <name evidence="13" type="ORF">EDD75_0074</name>
</gene>
<keyword evidence="7 11" id="KW-0784">Thiamine biosynthesis</keyword>
<dbReference type="Pfam" id="PF02780">
    <property type="entry name" value="Transketolase_C"/>
    <property type="match status" value="1"/>
</dbReference>
<dbReference type="InterPro" id="IPR005477">
    <property type="entry name" value="Dxylulose-5-P_synthase"/>
</dbReference>
<protein>
    <recommendedName>
        <fullName evidence="11">1-deoxy-D-xylulose-5-phosphate synthase</fullName>
        <ecNumber evidence="11">2.2.1.7</ecNumber>
    </recommendedName>
    <alternativeName>
        <fullName evidence="11">1-deoxyxylulose-5-phosphate synthase</fullName>
        <shortName evidence="11">DXP synthase</shortName>
        <shortName evidence="11">DXPS</shortName>
    </alternativeName>
</protein>
<evidence type="ECO:0000313" key="14">
    <source>
        <dbReference type="Proteomes" id="UP000282654"/>
    </source>
</evidence>
<feature type="binding site" evidence="11">
    <location>
        <position position="145"/>
    </location>
    <ligand>
        <name>Mg(2+)</name>
        <dbReference type="ChEBI" id="CHEBI:18420"/>
    </ligand>
</feature>
<dbReference type="Pfam" id="PF02779">
    <property type="entry name" value="Transket_pyr"/>
    <property type="match status" value="1"/>
</dbReference>
<evidence type="ECO:0000256" key="7">
    <source>
        <dbReference type="ARBA" id="ARBA00022977"/>
    </source>
</evidence>
<feature type="binding site" evidence="11">
    <location>
        <begin position="146"/>
        <end position="147"/>
    </location>
    <ligand>
        <name>thiamine diphosphate</name>
        <dbReference type="ChEBI" id="CHEBI:58937"/>
    </ligand>
</feature>
<evidence type="ECO:0000256" key="2">
    <source>
        <dbReference type="ARBA" id="ARBA00011081"/>
    </source>
</evidence>
<comment type="function">
    <text evidence="10 11">Catalyzes the acyloin condensation reaction between C atoms 2 and 3 of pyruvate and glyceraldehyde 3-phosphate to yield 1-deoxy-D-xylulose-5-phosphate (DXP).</text>
</comment>
<feature type="binding site" evidence="11">
    <location>
        <position position="285"/>
    </location>
    <ligand>
        <name>thiamine diphosphate</name>
        <dbReference type="ChEBI" id="CHEBI:58937"/>
    </ligand>
</feature>
<comment type="cofactor">
    <cofactor evidence="11">
        <name>Mg(2+)</name>
        <dbReference type="ChEBI" id="CHEBI:18420"/>
    </cofactor>
    <text evidence="11">Binds 1 Mg(2+) ion per subunit.</text>
</comment>
<dbReference type="GO" id="GO:0000287">
    <property type="term" value="F:magnesium ion binding"/>
    <property type="evidence" value="ECO:0007669"/>
    <property type="project" value="UniProtKB-UniRule"/>
</dbReference>
<dbReference type="PROSITE" id="PS00801">
    <property type="entry name" value="TRANSKETOLASE_1"/>
    <property type="match status" value="1"/>
</dbReference>
<dbReference type="PROSITE" id="PS00802">
    <property type="entry name" value="TRANSKETOLASE_2"/>
    <property type="match status" value="1"/>
</dbReference>
<comment type="similarity">
    <text evidence="2 11">Belongs to the transketolase family. DXPS subfamily.</text>
</comment>
<dbReference type="SMART" id="SM00861">
    <property type="entry name" value="Transket_pyr"/>
    <property type="match status" value="1"/>
</dbReference>
<dbReference type="InterPro" id="IPR049557">
    <property type="entry name" value="Transketolase_CS"/>
</dbReference>
<dbReference type="CDD" id="cd02007">
    <property type="entry name" value="TPP_DXS"/>
    <property type="match status" value="1"/>
</dbReference>
<keyword evidence="5 11" id="KW-0479">Metal-binding</keyword>
<dbReference type="PANTHER" id="PTHR43322:SF5">
    <property type="entry name" value="1-DEOXY-D-XYLULOSE-5-PHOSPHATE SYNTHASE, CHLOROPLASTIC"/>
    <property type="match status" value="1"/>
</dbReference>
<dbReference type="Gene3D" id="3.40.50.970">
    <property type="match status" value="2"/>
</dbReference>
<dbReference type="Gene3D" id="3.40.50.920">
    <property type="match status" value="1"/>
</dbReference>
<comment type="cofactor">
    <cofactor evidence="11">
        <name>thiamine diphosphate</name>
        <dbReference type="ChEBI" id="CHEBI:58937"/>
    </cofactor>
    <text evidence="11">Binds 1 thiamine pyrophosphate per subunit.</text>
</comment>
<dbReference type="AlphaFoldDB" id="A0A3N5AW70"/>
<dbReference type="InterPro" id="IPR005475">
    <property type="entry name" value="Transketolase-like_Pyr-bd"/>
</dbReference>
<evidence type="ECO:0000256" key="3">
    <source>
        <dbReference type="ARBA" id="ARBA00011738"/>
    </source>
</evidence>
<dbReference type="CDD" id="cd07033">
    <property type="entry name" value="TPP_PYR_DXS_TK_like"/>
    <property type="match status" value="1"/>
</dbReference>
<comment type="caution">
    <text evidence="13">The sequence shown here is derived from an EMBL/GenBank/DDBJ whole genome shotgun (WGS) entry which is preliminary data.</text>
</comment>
<dbReference type="HAMAP" id="MF_00315">
    <property type="entry name" value="DXP_synth"/>
    <property type="match status" value="1"/>
</dbReference>
<keyword evidence="6 11" id="KW-0460">Magnesium</keyword>
<evidence type="ECO:0000256" key="9">
    <source>
        <dbReference type="ARBA" id="ARBA00023229"/>
    </source>
</evidence>
<dbReference type="InterPro" id="IPR009014">
    <property type="entry name" value="Transketo_C/PFOR_II"/>
</dbReference>
<name>A0A3N5AW70_9THEO</name>
<feature type="domain" description="Transketolase-like pyrimidine-binding" evidence="12">
    <location>
        <begin position="314"/>
        <end position="478"/>
    </location>
</feature>
<comment type="catalytic activity">
    <reaction evidence="11">
        <text>D-glyceraldehyde 3-phosphate + pyruvate + H(+) = 1-deoxy-D-xylulose 5-phosphate + CO2</text>
        <dbReference type="Rhea" id="RHEA:12605"/>
        <dbReference type="ChEBI" id="CHEBI:15361"/>
        <dbReference type="ChEBI" id="CHEBI:15378"/>
        <dbReference type="ChEBI" id="CHEBI:16526"/>
        <dbReference type="ChEBI" id="CHEBI:57792"/>
        <dbReference type="ChEBI" id="CHEBI:59776"/>
        <dbReference type="EC" id="2.2.1.7"/>
    </reaction>
</comment>
<dbReference type="Pfam" id="PF13292">
    <property type="entry name" value="DXP_synthase_N"/>
    <property type="match status" value="1"/>
</dbReference>
<dbReference type="UniPathway" id="UPA00064">
    <property type="reaction ID" value="UER00091"/>
</dbReference>
<dbReference type="InterPro" id="IPR029061">
    <property type="entry name" value="THDP-binding"/>
</dbReference>
<dbReference type="NCBIfam" id="NF003933">
    <property type="entry name" value="PRK05444.2-2"/>
    <property type="match status" value="1"/>
</dbReference>
<dbReference type="OrthoDB" id="9803371at2"/>
<keyword evidence="4 11" id="KW-0808">Transferase</keyword>
<reference evidence="13 14" key="1">
    <citation type="submission" date="2018-11" db="EMBL/GenBank/DDBJ databases">
        <title>Genomic Encyclopedia of Type Strains, Phase IV (KMG-IV): sequencing the most valuable type-strain genomes for metagenomic binning, comparative biology and taxonomic classification.</title>
        <authorList>
            <person name="Goeker M."/>
        </authorList>
    </citation>
    <scope>NUCLEOTIDE SEQUENCE [LARGE SCALE GENOMIC DNA]</scope>
    <source>
        <strain evidence="13 14">DSM 102936</strain>
    </source>
</reference>
<keyword evidence="9 11" id="KW-0414">Isoprene biosynthesis</keyword>
<dbReference type="FunFam" id="3.40.50.970:FF:000005">
    <property type="entry name" value="1-deoxy-D-xylulose-5-phosphate synthase"/>
    <property type="match status" value="1"/>
</dbReference>
<dbReference type="RefSeq" id="WP_123926406.1">
    <property type="nucleotide sequence ID" value="NZ_RKRE01000001.1"/>
</dbReference>
<evidence type="ECO:0000313" key="13">
    <source>
        <dbReference type="EMBL" id="RPF49269.1"/>
    </source>
</evidence>